<dbReference type="EMBL" id="JACIDT010000001">
    <property type="protein sequence ID" value="MBB3924474.1"/>
    <property type="molecule type" value="Genomic_DNA"/>
</dbReference>
<dbReference type="Gene3D" id="3.40.80.10">
    <property type="entry name" value="Peptidoglycan recognition protein-like"/>
    <property type="match status" value="1"/>
</dbReference>
<evidence type="ECO:0000256" key="2">
    <source>
        <dbReference type="ARBA" id="ARBA00007553"/>
    </source>
</evidence>
<dbReference type="InterPro" id="IPR036365">
    <property type="entry name" value="PGBD-like_sf"/>
</dbReference>
<dbReference type="Proteomes" id="UP000571950">
    <property type="component" value="Unassembled WGS sequence"/>
</dbReference>
<dbReference type="PANTHER" id="PTHR30417">
    <property type="entry name" value="N-ACETYLMURAMOYL-L-ALANINE AMIDASE AMID"/>
    <property type="match status" value="1"/>
</dbReference>
<dbReference type="GO" id="GO:0009254">
    <property type="term" value="P:peptidoglycan turnover"/>
    <property type="evidence" value="ECO:0007669"/>
    <property type="project" value="TreeGrafter"/>
</dbReference>
<evidence type="ECO:0000256" key="3">
    <source>
        <dbReference type="ARBA" id="ARBA00011901"/>
    </source>
</evidence>
<dbReference type="Gene3D" id="1.10.101.10">
    <property type="entry name" value="PGBD-like superfamily/PGBD"/>
    <property type="match status" value="1"/>
</dbReference>
<dbReference type="PANTHER" id="PTHR30417:SF1">
    <property type="entry name" value="N-ACETYLMURAMOYL-L-ALANINE AMIDASE AMID"/>
    <property type="match status" value="1"/>
</dbReference>
<evidence type="ECO:0000313" key="8">
    <source>
        <dbReference type="Proteomes" id="UP000571950"/>
    </source>
</evidence>
<dbReference type="InterPro" id="IPR051206">
    <property type="entry name" value="NAMLAA_amidase_2"/>
</dbReference>
<name>A0A7W6BMK2_9SPHN</name>
<gene>
    <name evidence="7" type="ORF">GGR43_000168</name>
</gene>
<dbReference type="InterPro" id="IPR036366">
    <property type="entry name" value="PGBDSf"/>
</dbReference>
<dbReference type="CDD" id="cd06583">
    <property type="entry name" value="PGRP"/>
    <property type="match status" value="1"/>
</dbReference>
<sequence length="226" mass="25569">MIERLSPNFDERRLPVTMLVLHYTGMPDAQSAIDWLANPESRVSAHYVVTEDGQVVHMVPEDKRAWHAGQSYWRGISDVNSASIGIEIVNPGHEWGYRPFPQAQIDALIPLVHDIVTRYGITRGNIVGHSDVAPDRKQDPGELFPWAKLARLRLALPRPTKYLMDPLWSDGAFLLALERFGYDIKEPEAAVRAFQRRFRPEMIDGIIDGECRAILLALLLPKPQGD</sequence>
<comment type="caution">
    <text evidence="7">The sequence shown here is derived from an EMBL/GenBank/DDBJ whole genome shotgun (WGS) entry which is preliminary data.</text>
</comment>
<protein>
    <recommendedName>
        <fullName evidence="3">N-acetylmuramoyl-L-alanine amidase</fullName>
        <ecNumber evidence="3">3.5.1.28</ecNumber>
    </recommendedName>
</protein>
<feature type="domain" description="N-acetylmuramoyl-L-alanine amidase" evidence="6">
    <location>
        <begin position="6"/>
        <end position="141"/>
    </location>
</feature>
<accession>A0A7W6BMK2</accession>
<evidence type="ECO:0000256" key="1">
    <source>
        <dbReference type="ARBA" id="ARBA00001561"/>
    </source>
</evidence>
<dbReference type="SUPFAM" id="SSF55846">
    <property type="entry name" value="N-acetylmuramoyl-L-alanine amidase-like"/>
    <property type="match status" value="1"/>
</dbReference>
<dbReference type="EC" id="3.5.1.28" evidence="3"/>
<dbReference type="SMART" id="SM00644">
    <property type="entry name" value="Ami_2"/>
    <property type="match status" value="1"/>
</dbReference>
<dbReference type="Pfam" id="PF01510">
    <property type="entry name" value="Amidase_2"/>
    <property type="match status" value="1"/>
</dbReference>
<evidence type="ECO:0000256" key="5">
    <source>
        <dbReference type="ARBA" id="ARBA00023316"/>
    </source>
</evidence>
<organism evidence="7 8">
    <name type="scientific">Sphingobium jiangsuense</name>
    <dbReference type="NCBI Taxonomy" id="870476"/>
    <lineage>
        <taxon>Bacteria</taxon>
        <taxon>Pseudomonadati</taxon>
        <taxon>Pseudomonadota</taxon>
        <taxon>Alphaproteobacteria</taxon>
        <taxon>Sphingomonadales</taxon>
        <taxon>Sphingomonadaceae</taxon>
        <taxon>Sphingobium</taxon>
    </lineage>
</organism>
<dbReference type="GO" id="GO:0008745">
    <property type="term" value="F:N-acetylmuramoyl-L-alanine amidase activity"/>
    <property type="evidence" value="ECO:0007669"/>
    <property type="project" value="UniProtKB-EC"/>
</dbReference>
<comment type="catalytic activity">
    <reaction evidence="1">
        <text>Hydrolyzes the link between N-acetylmuramoyl residues and L-amino acid residues in certain cell-wall glycopeptides.</text>
        <dbReference type="EC" id="3.5.1.28"/>
    </reaction>
</comment>
<evidence type="ECO:0000313" key="7">
    <source>
        <dbReference type="EMBL" id="MBB3924474.1"/>
    </source>
</evidence>
<dbReference type="InterPro" id="IPR002502">
    <property type="entry name" value="Amidase_domain"/>
</dbReference>
<dbReference type="InterPro" id="IPR036505">
    <property type="entry name" value="Amidase/PGRP_sf"/>
</dbReference>
<evidence type="ECO:0000256" key="4">
    <source>
        <dbReference type="ARBA" id="ARBA00022801"/>
    </source>
</evidence>
<evidence type="ECO:0000259" key="6">
    <source>
        <dbReference type="SMART" id="SM00644"/>
    </source>
</evidence>
<dbReference type="AlphaFoldDB" id="A0A7W6BMK2"/>
<dbReference type="SUPFAM" id="SSF47090">
    <property type="entry name" value="PGBD-like"/>
    <property type="match status" value="1"/>
</dbReference>
<keyword evidence="8" id="KW-1185">Reference proteome</keyword>
<dbReference type="GO" id="GO:0071555">
    <property type="term" value="P:cell wall organization"/>
    <property type="evidence" value="ECO:0007669"/>
    <property type="project" value="UniProtKB-KW"/>
</dbReference>
<keyword evidence="4 7" id="KW-0378">Hydrolase</keyword>
<dbReference type="GO" id="GO:0019867">
    <property type="term" value="C:outer membrane"/>
    <property type="evidence" value="ECO:0007669"/>
    <property type="project" value="TreeGrafter"/>
</dbReference>
<comment type="similarity">
    <text evidence="2">Belongs to the N-acetylmuramoyl-L-alanine amidase 2 family.</text>
</comment>
<dbReference type="GO" id="GO:0009253">
    <property type="term" value="P:peptidoglycan catabolic process"/>
    <property type="evidence" value="ECO:0007669"/>
    <property type="project" value="InterPro"/>
</dbReference>
<proteinExistence type="inferred from homology"/>
<reference evidence="7 8" key="1">
    <citation type="submission" date="2020-08" db="EMBL/GenBank/DDBJ databases">
        <title>Genomic Encyclopedia of Type Strains, Phase IV (KMG-IV): sequencing the most valuable type-strain genomes for metagenomic binning, comparative biology and taxonomic classification.</title>
        <authorList>
            <person name="Goeker M."/>
        </authorList>
    </citation>
    <scope>NUCLEOTIDE SEQUENCE [LARGE SCALE GENOMIC DNA]</scope>
    <source>
        <strain evidence="7 8">DSM 26189</strain>
    </source>
</reference>
<keyword evidence="5" id="KW-0961">Cell wall biogenesis/degradation</keyword>